<gene>
    <name evidence="1" type="primary">hcp</name>
    <name evidence="1" type="ORF">HU722_47070</name>
</gene>
<dbReference type="InterPro" id="IPR052947">
    <property type="entry name" value="T6SS_Hcp1_domain"/>
</dbReference>
<accession>A0A8I0D2J8</accession>
<dbReference type="Pfam" id="PF05638">
    <property type="entry name" value="T6SS_HCP"/>
    <property type="match status" value="1"/>
</dbReference>
<dbReference type="InterPro" id="IPR008514">
    <property type="entry name" value="T6SS_Hcp"/>
</dbReference>
<protein>
    <submittedName>
        <fullName evidence="1">Type VI secretion system tube protein Hcp</fullName>
    </submittedName>
</protein>
<reference evidence="1" key="1">
    <citation type="journal article" date="2020" name="Microorganisms">
        <title>Reliable Identification of Environmental Pseudomonas Isolates Using the rpoD Gene.</title>
        <authorList>
            <consortium name="The Broad Institute Genome Sequencing Platform"/>
            <person name="Girard L."/>
            <person name="Lood C."/>
            <person name="Rokni-Zadeh H."/>
            <person name="van Noort V."/>
            <person name="Lavigne R."/>
            <person name="De Mot R."/>
        </authorList>
    </citation>
    <scope>NUCLEOTIDE SEQUENCE [LARGE SCALE GENOMIC DNA]</scope>
    <source>
        <strain evidence="1">SWRI145</strain>
    </source>
</reference>
<dbReference type="AlphaFoldDB" id="A0A8I0D2J8"/>
<dbReference type="EMBL" id="JABWQF010000061">
    <property type="protein sequence ID" value="MBC3299102.1"/>
    <property type="molecule type" value="Genomic_DNA"/>
</dbReference>
<organism evidence="1">
    <name type="scientific">Pseudomonas tritici</name>
    <dbReference type="NCBI Taxonomy" id="2745518"/>
    <lineage>
        <taxon>Bacteria</taxon>
        <taxon>Pseudomonadati</taxon>
        <taxon>Pseudomonadota</taxon>
        <taxon>Gammaproteobacteria</taxon>
        <taxon>Pseudomonadales</taxon>
        <taxon>Pseudomonadaceae</taxon>
        <taxon>Pseudomonas</taxon>
    </lineage>
</organism>
<dbReference type="NCBIfam" id="TIGR03344">
    <property type="entry name" value="VI_effect_Hcp1"/>
    <property type="match status" value="1"/>
</dbReference>
<comment type="caution">
    <text evidence="1">The sequence shown here is derived from an EMBL/GenBank/DDBJ whole genome shotgun (WGS) entry which is preliminary data.</text>
</comment>
<name>A0A8I0D2J8_9PSED</name>
<dbReference type="PANTHER" id="PTHR34319:SF6">
    <property type="entry name" value="MAJOR EXPORTED PROTEIN"/>
    <property type="match status" value="1"/>
</dbReference>
<dbReference type="PANTHER" id="PTHR34319">
    <property type="entry name" value="MAJOR EXPORTED PROTEIN"/>
    <property type="match status" value="1"/>
</dbReference>
<dbReference type="Gene3D" id="2.30.110.20">
    <property type="entry name" value="Hcp1-like"/>
    <property type="match status" value="1"/>
</dbReference>
<sequence length="166" mass="18662">MSLPAYLFLYDENGMQIPGDCMALGREGAIEIMNSSYGVRQPVDSNTGSMTGCRQHSPVVIHKQLDKTSPFFAIAVCEQKRFQKAVLKYYEIIEAGIEVEIYNITLEGVVVSSVDFTHVYYPGSSTPNMHEVVGLRFRGIEWNYVRGNIKYADAWMKPAPKNKQTA</sequence>
<dbReference type="InterPro" id="IPR036624">
    <property type="entry name" value="Hcp1-lik_sf"/>
</dbReference>
<dbReference type="SUPFAM" id="SSF141452">
    <property type="entry name" value="Hcp1-like"/>
    <property type="match status" value="1"/>
</dbReference>
<proteinExistence type="predicted"/>
<evidence type="ECO:0000313" key="1">
    <source>
        <dbReference type="EMBL" id="MBC3299102.1"/>
    </source>
</evidence>